<dbReference type="Proteomes" id="UP001235939">
    <property type="component" value="Chromosome 08"/>
</dbReference>
<keyword evidence="2" id="KW-0812">Transmembrane</keyword>
<dbReference type="PANTHER" id="PTHR46560:SF11">
    <property type="entry name" value="GH09980P"/>
    <property type="match status" value="1"/>
</dbReference>
<evidence type="ECO:0000313" key="3">
    <source>
        <dbReference type="EMBL" id="UYV70782.1"/>
    </source>
</evidence>
<name>A0ABY6KPI0_9ARAC</name>
<sequence length="727" mass="80692">MVVTLDFSEPFRGVTYTDYDRASPCRFFGDGRTRYVLRIPLRGCGTRQEAPRVFINNILVRFHRSLELEEDEIKTIICRYPPPLAPPPAPIIAPEQVDYIGGCGSRVPVPLAAPPKMSEVELLLLISALLFLTLLLLGVGLAYFCLKKRNIHMIRKKKAISAPPSEITKLSASTMFEPVRIPRATPSVMSGYPSESPSEVDISDGRRAVVVSDDLLRADNQRYENFAFIPDEEVAVPRRTVATEEDVFLSTENVEDVRESKLVERRYREVSPEPQEVEEMEVSIDFEPSPHQEVATFTDVLQSQQDMHEEHEHISRDAIAKSPPKLTVQNIDDVFVTTTTETTNTEHITKEAVKKPSNQWDVTIRQVPKFDVLLRVLNPPEGMDNLSLEDKERWRSLLSEDSTFRTRLQHAVTREEIIEVIQSYHEYETIFEQEVWETIVDILVFCREEETVSVVSRYKRREALPGRRVQEMGSVRSKLTSRTGSSVMDLDLRSLTETDVEFGHPLSDSESLHDFDVHREISDIGRWSKSELEIPRSARLIRKYGAYRSGGTSGHTFAGTTSHTFASGTASQSISGGTVGPSFGDGNVGQSFSGGAAGQSFGGGNVSQSFSGGTTGQSFGGGTVGQSSSRSVAGQSFGGGNVGQSFSNGTAGQSFASGTSGYAFATSSGVGEHTSSYYHHHSSSGGYRQRSHSDSDSVDSDNYHRPYMGDDEDLIQRRTVREVRQWK</sequence>
<feature type="transmembrane region" description="Helical" evidence="2">
    <location>
        <begin position="122"/>
        <end position="146"/>
    </location>
</feature>
<keyword evidence="2" id="KW-0472">Membrane</keyword>
<feature type="compositionally biased region" description="Basic and acidic residues" evidence="1">
    <location>
        <begin position="691"/>
        <end position="727"/>
    </location>
</feature>
<evidence type="ECO:0000256" key="1">
    <source>
        <dbReference type="SAM" id="MobiDB-lite"/>
    </source>
</evidence>
<keyword evidence="4" id="KW-1185">Reference proteome</keyword>
<keyword evidence="2" id="KW-1133">Transmembrane helix</keyword>
<protein>
    <submittedName>
        <fullName evidence="3">Uncharacterized protein</fullName>
    </submittedName>
</protein>
<feature type="compositionally biased region" description="Gly residues" evidence="1">
    <location>
        <begin position="595"/>
        <end position="605"/>
    </location>
</feature>
<evidence type="ECO:0000256" key="2">
    <source>
        <dbReference type="SAM" id="Phobius"/>
    </source>
</evidence>
<dbReference type="PANTHER" id="PTHR46560">
    <property type="entry name" value="CYPHER, ISOFORM B"/>
    <property type="match status" value="1"/>
</dbReference>
<proteinExistence type="predicted"/>
<feature type="region of interest" description="Disordered" evidence="1">
    <location>
        <begin position="568"/>
        <end position="636"/>
    </location>
</feature>
<accession>A0ABY6KPI0</accession>
<gene>
    <name evidence="3" type="ORF">LAZ67_8000591</name>
</gene>
<reference evidence="3 4" key="1">
    <citation type="submission" date="2022-01" db="EMBL/GenBank/DDBJ databases">
        <title>A chromosomal length assembly of Cordylochernes scorpioides.</title>
        <authorList>
            <person name="Zeh D."/>
            <person name="Zeh J."/>
        </authorList>
    </citation>
    <scope>NUCLEOTIDE SEQUENCE [LARGE SCALE GENOMIC DNA]</scope>
    <source>
        <strain evidence="3">IN4F17</strain>
        <tissue evidence="3">Whole Body</tissue>
    </source>
</reference>
<feature type="compositionally biased region" description="Gly residues" evidence="1">
    <location>
        <begin position="613"/>
        <end position="624"/>
    </location>
</feature>
<evidence type="ECO:0000313" key="4">
    <source>
        <dbReference type="Proteomes" id="UP001235939"/>
    </source>
</evidence>
<dbReference type="EMBL" id="CP092870">
    <property type="protein sequence ID" value="UYV70782.1"/>
    <property type="molecule type" value="Genomic_DNA"/>
</dbReference>
<feature type="region of interest" description="Disordered" evidence="1">
    <location>
        <begin position="676"/>
        <end position="727"/>
    </location>
</feature>
<organism evidence="3 4">
    <name type="scientific">Cordylochernes scorpioides</name>
    <dbReference type="NCBI Taxonomy" id="51811"/>
    <lineage>
        <taxon>Eukaryota</taxon>
        <taxon>Metazoa</taxon>
        <taxon>Ecdysozoa</taxon>
        <taxon>Arthropoda</taxon>
        <taxon>Chelicerata</taxon>
        <taxon>Arachnida</taxon>
        <taxon>Pseudoscorpiones</taxon>
        <taxon>Cheliferoidea</taxon>
        <taxon>Chernetidae</taxon>
        <taxon>Cordylochernes</taxon>
    </lineage>
</organism>